<dbReference type="InterPro" id="IPR036412">
    <property type="entry name" value="HAD-like_sf"/>
</dbReference>
<gene>
    <name evidence="1" type="ORF">A2627_04090</name>
</gene>
<dbReference type="SUPFAM" id="SSF56784">
    <property type="entry name" value="HAD-like"/>
    <property type="match status" value="1"/>
</dbReference>
<evidence type="ECO:0008006" key="3">
    <source>
        <dbReference type="Google" id="ProtNLM"/>
    </source>
</evidence>
<comment type="caution">
    <text evidence="1">The sequence shown here is derived from an EMBL/GenBank/DDBJ whole genome shotgun (WGS) entry which is preliminary data.</text>
</comment>
<dbReference type="EMBL" id="MGGI01000011">
    <property type="protein sequence ID" value="OGM26728.1"/>
    <property type="molecule type" value="Genomic_DNA"/>
</dbReference>
<dbReference type="Pfam" id="PF00702">
    <property type="entry name" value="Hydrolase"/>
    <property type="match status" value="1"/>
</dbReference>
<accession>A0A1F7YJF1</accession>
<organism evidence="1 2">
    <name type="scientific">Candidatus Woesebacteria bacterium RIFCSPHIGHO2_01_FULL_39_28</name>
    <dbReference type="NCBI Taxonomy" id="1802496"/>
    <lineage>
        <taxon>Bacteria</taxon>
        <taxon>Candidatus Woeseibacteriota</taxon>
    </lineage>
</organism>
<reference evidence="1 2" key="1">
    <citation type="journal article" date="2016" name="Nat. Commun.">
        <title>Thousands of microbial genomes shed light on interconnected biogeochemical processes in an aquifer system.</title>
        <authorList>
            <person name="Anantharaman K."/>
            <person name="Brown C.T."/>
            <person name="Hug L.A."/>
            <person name="Sharon I."/>
            <person name="Castelle C.J."/>
            <person name="Probst A.J."/>
            <person name="Thomas B.C."/>
            <person name="Singh A."/>
            <person name="Wilkins M.J."/>
            <person name="Karaoz U."/>
            <person name="Brodie E.L."/>
            <person name="Williams K.H."/>
            <person name="Hubbard S.S."/>
            <person name="Banfield J.F."/>
        </authorList>
    </citation>
    <scope>NUCLEOTIDE SEQUENCE [LARGE SCALE GENOMIC DNA]</scope>
</reference>
<protein>
    <recommendedName>
        <fullName evidence="3">Haloacid dehalogenase</fullName>
    </recommendedName>
</protein>
<evidence type="ECO:0000313" key="1">
    <source>
        <dbReference type="EMBL" id="OGM26728.1"/>
    </source>
</evidence>
<dbReference type="Gene3D" id="3.40.50.1000">
    <property type="entry name" value="HAD superfamily/HAD-like"/>
    <property type="match status" value="1"/>
</dbReference>
<dbReference type="Proteomes" id="UP000178851">
    <property type="component" value="Unassembled WGS sequence"/>
</dbReference>
<evidence type="ECO:0000313" key="2">
    <source>
        <dbReference type="Proteomes" id="UP000178851"/>
    </source>
</evidence>
<proteinExistence type="predicted"/>
<name>A0A1F7YJF1_9BACT</name>
<dbReference type="SFLD" id="SFLDS00003">
    <property type="entry name" value="Haloacid_Dehalogenase"/>
    <property type="match status" value="1"/>
</dbReference>
<dbReference type="AlphaFoldDB" id="A0A1F7YJF1"/>
<dbReference type="SFLD" id="SFLDG01129">
    <property type="entry name" value="C1.5:_HAD__Beta-PGM__Phosphata"/>
    <property type="match status" value="1"/>
</dbReference>
<dbReference type="Gene3D" id="1.10.150.520">
    <property type="match status" value="1"/>
</dbReference>
<dbReference type="InterPro" id="IPR023214">
    <property type="entry name" value="HAD_sf"/>
</dbReference>
<sequence length="222" mass="25870">MKRKNSNIIFFDLGDTLIYRERSHKDFDKELIKKITGKDTDIIDNILTVMSNQDRGVYSFWIDNDRCRTIQEEEKYNKGFFVKVFNRLGCQDRLDIFIHERNLQVRYKLFSGTLRYLKLLKESNFNLGVATNGRPSRHIVLKQLGIYDYFCPSLVFISDEIGLTKPDKKFYLYIENKLGDLSGATLCDDEDTNLSTAVENGWIGVKIDHNKLGFSVLDKLID</sequence>